<dbReference type="SUPFAM" id="SSF55874">
    <property type="entry name" value="ATPase domain of HSP90 chaperone/DNA topoisomerase II/histidine kinase"/>
    <property type="match status" value="1"/>
</dbReference>
<dbReference type="InterPro" id="IPR005467">
    <property type="entry name" value="His_kinase_dom"/>
</dbReference>
<dbReference type="SMART" id="SM00388">
    <property type="entry name" value="HisKA"/>
    <property type="match status" value="1"/>
</dbReference>
<dbReference type="EMBL" id="CP013355">
    <property type="protein sequence ID" value="AMC11476.1"/>
    <property type="molecule type" value="Genomic_DNA"/>
</dbReference>
<comment type="catalytic activity">
    <reaction evidence="1">
        <text>ATP + protein L-histidine = ADP + protein N-phospho-L-histidine.</text>
        <dbReference type="EC" id="2.7.13.3"/>
    </reaction>
</comment>
<organism evidence="9 10">
    <name type="scientific">Lutibacter profundi</name>
    <dbReference type="NCBI Taxonomy" id="1622118"/>
    <lineage>
        <taxon>Bacteria</taxon>
        <taxon>Pseudomonadati</taxon>
        <taxon>Bacteroidota</taxon>
        <taxon>Flavobacteriia</taxon>
        <taxon>Flavobacteriales</taxon>
        <taxon>Flavobacteriaceae</taxon>
        <taxon>Lutibacter</taxon>
    </lineage>
</organism>
<feature type="domain" description="PAS" evidence="8">
    <location>
        <begin position="8"/>
        <end position="55"/>
    </location>
</feature>
<proteinExistence type="predicted"/>
<dbReference type="GO" id="GO:0000155">
    <property type="term" value="F:phosphorelay sensor kinase activity"/>
    <property type="evidence" value="ECO:0007669"/>
    <property type="project" value="InterPro"/>
</dbReference>
<dbReference type="Gene3D" id="3.30.565.10">
    <property type="entry name" value="Histidine kinase-like ATPase, C-terminal domain"/>
    <property type="match status" value="1"/>
</dbReference>
<dbReference type="AlphaFoldDB" id="A0A0X8G7G1"/>
<evidence type="ECO:0000256" key="5">
    <source>
        <dbReference type="ARBA" id="ARBA00022777"/>
    </source>
</evidence>
<dbReference type="OrthoDB" id="9808408at2"/>
<dbReference type="NCBIfam" id="TIGR00229">
    <property type="entry name" value="sensory_box"/>
    <property type="match status" value="1"/>
</dbReference>
<dbReference type="KEGG" id="lut:Lupro_09450"/>
<dbReference type="InterPro" id="IPR004358">
    <property type="entry name" value="Sig_transdc_His_kin-like_C"/>
</dbReference>
<dbReference type="PANTHER" id="PTHR43711:SF1">
    <property type="entry name" value="HISTIDINE KINASE 1"/>
    <property type="match status" value="1"/>
</dbReference>
<dbReference type="SUPFAM" id="SSF47384">
    <property type="entry name" value="Homodimeric domain of signal transducing histidine kinase"/>
    <property type="match status" value="1"/>
</dbReference>
<protein>
    <recommendedName>
        <fullName evidence="2">histidine kinase</fullName>
        <ecNumber evidence="2">2.7.13.3</ecNumber>
    </recommendedName>
</protein>
<keyword evidence="6" id="KW-0902">Two-component regulatory system</keyword>
<dbReference type="InterPro" id="IPR003594">
    <property type="entry name" value="HATPase_dom"/>
</dbReference>
<reference evidence="9 10" key="2">
    <citation type="journal article" date="2016" name="Int. J. Syst. Evol. Microbiol.">
        <title>Lutibacter profundi sp. nov., isolated from a deep-sea hydrothermal system on the Arctic Mid-Ocean Ridge and emended description of the genus Lutibacter.</title>
        <authorList>
            <person name="Le Moine Bauer S."/>
            <person name="Roalkvam I."/>
            <person name="Steen I.H."/>
            <person name="Dahle H."/>
        </authorList>
    </citation>
    <scope>NUCLEOTIDE SEQUENCE [LARGE SCALE GENOMIC DNA]</scope>
    <source>
        <strain evidence="9 10">LP1</strain>
    </source>
</reference>
<gene>
    <name evidence="9" type="ORF">Lupro_09450</name>
</gene>
<dbReference type="PATRIC" id="fig|1622118.3.peg.1953"/>
<dbReference type="Pfam" id="PF02518">
    <property type="entry name" value="HATPase_c"/>
    <property type="match status" value="1"/>
</dbReference>
<dbReference type="InterPro" id="IPR035965">
    <property type="entry name" value="PAS-like_dom_sf"/>
</dbReference>
<feature type="domain" description="Histidine kinase" evidence="7">
    <location>
        <begin position="192"/>
        <end position="408"/>
    </location>
</feature>
<evidence type="ECO:0000256" key="4">
    <source>
        <dbReference type="ARBA" id="ARBA00022679"/>
    </source>
</evidence>
<dbReference type="RefSeq" id="WP_068209279.1">
    <property type="nucleotide sequence ID" value="NZ_CP013355.1"/>
</dbReference>
<evidence type="ECO:0000256" key="2">
    <source>
        <dbReference type="ARBA" id="ARBA00012438"/>
    </source>
</evidence>
<dbReference type="SMART" id="SM00091">
    <property type="entry name" value="PAS"/>
    <property type="match status" value="1"/>
</dbReference>
<dbReference type="InterPro" id="IPR036890">
    <property type="entry name" value="HATPase_C_sf"/>
</dbReference>
<evidence type="ECO:0000256" key="6">
    <source>
        <dbReference type="ARBA" id="ARBA00023012"/>
    </source>
</evidence>
<dbReference type="STRING" id="1622118.Lupro_09450"/>
<dbReference type="SMART" id="SM00387">
    <property type="entry name" value="HATPase_c"/>
    <property type="match status" value="1"/>
</dbReference>
<dbReference type="Pfam" id="PF13426">
    <property type="entry name" value="PAS_9"/>
    <property type="match status" value="1"/>
</dbReference>
<dbReference type="Gene3D" id="1.10.287.130">
    <property type="match status" value="1"/>
</dbReference>
<reference evidence="10" key="1">
    <citation type="submission" date="2015-12" db="EMBL/GenBank/DDBJ databases">
        <title>Complete genome sequence of Lutibacter profundus strain LP1.</title>
        <authorList>
            <person name="Wissuwa J."/>
            <person name="Le Moine Bauer S."/>
            <person name="Stokke R."/>
            <person name="Dahle H."/>
            <person name="Steen I.H."/>
        </authorList>
    </citation>
    <scope>NUCLEOTIDE SEQUENCE [LARGE SCALE GENOMIC DNA]</scope>
    <source>
        <strain evidence="10">LP1</strain>
    </source>
</reference>
<sequence length="410" mass="47048">MANLFHENESVFNVLFEAVSEGVVVVDENQTIVATNTAAEQMFGYVKGELLNKHLNRLIPSNHHAAHGEYYKTFYKQSSARKMGQNRSLFGVHKKGHEFPVEVGLNPFKINNKKYVMSILIDITIRKESEKKIIELNDLLKEKISVRTIELNNTVINLKDEIEKRIKAESKLIRALKKEKELNELKTKFLSLVSHEFKTPLSGILNAALLTGRYKQSEMQHKREKHLLTIKNKVHYLDGILNDFLSVERLESGKVKYKFGYFKLSKVVNEVVYNANLMLKSGQRINYPSNIDNLDVYQDEKILELILSNLLRNAIKYSPENTEIDFKIRIESKGLIFEIKDQGIGIPFKDQKYIFKRYFRAENALTNEGTGIGLNIVKGHLESLGGTISFLSVENKGTTFIINLPLIEEK</sequence>
<evidence type="ECO:0000313" key="10">
    <source>
        <dbReference type="Proteomes" id="UP000059672"/>
    </source>
</evidence>
<keyword evidence="4" id="KW-0808">Transferase</keyword>
<accession>A0A0X8G7G1</accession>
<dbReference type="CDD" id="cd00075">
    <property type="entry name" value="HATPase"/>
    <property type="match status" value="1"/>
</dbReference>
<evidence type="ECO:0000259" key="7">
    <source>
        <dbReference type="PROSITE" id="PS50109"/>
    </source>
</evidence>
<evidence type="ECO:0000256" key="1">
    <source>
        <dbReference type="ARBA" id="ARBA00000085"/>
    </source>
</evidence>
<dbReference type="PANTHER" id="PTHR43711">
    <property type="entry name" value="TWO-COMPONENT HISTIDINE KINASE"/>
    <property type="match status" value="1"/>
</dbReference>
<keyword evidence="10" id="KW-1185">Reference proteome</keyword>
<dbReference type="InterPro" id="IPR003661">
    <property type="entry name" value="HisK_dim/P_dom"/>
</dbReference>
<dbReference type="PRINTS" id="PR00344">
    <property type="entry name" value="BCTRLSENSOR"/>
</dbReference>
<dbReference type="CDD" id="cd00130">
    <property type="entry name" value="PAS"/>
    <property type="match status" value="1"/>
</dbReference>
<dbReference type="EC" id="2.7.13.3" evidence="2"/>
<dbReference type="InterPro" id="IPR036097">
    <property type="entry name" value="HisK_dim/P_sf"/>
</dbReference>
<dbReference type="CDD" id="cd00082">
    <property type="entry name" value="HisKA"/>
    <property type="match status" value="1"/>
</dbReference>
<dbReference type="Pfam" id="PF00512">
    <property type="entry name" value="HisKA"/>
    <property type="match status" value="1"/>
</dbReference>
<dbReference type="Gene3D" id="3.30.450.20">
    <property type="entry name" value="PAS domain"/>
    <property type="match status" value="1"/>
</dbReference>
<dbReference type="FunFam" id="3.30.565.10:FF:000006">
    <property type="entry name" value="Sensor histidine kinase WalK"/>
    <property type="match status" value="1"/>
</dbReference>
<name>A0A0X8G7G1_9FLAO</name>
<evidence type="ECO:0000259" key="8">
    <source>
        <dbReference type="PROSITE" id="PS50112"/>
    </source>
</evidence>
<dbReference type="Proteomes" id="UP000059672">
    <property type="component" value="Chromosome"/>
</dbReference>
<dbReference type="PROSITE" id="PS50109">
    <property type="entry name" value="HIS_KIN"/>
    <property type="match status" value="1"/>
</dbReference>
<keyword evidence="3" id="KW-0597">Phosphoprotein</keyword>
<evidence type="ECO:0000313" key="9">
    <source>
        <dbReference type="EMBL" id="AMC11476.1"/>
    </source>
</evidence>
<dbReference type="PROSITE" id="PS50112">
    <property type="entry name" value="PAS"/>
    <property type="match status" value="1"/>
</dbReference>
<dbReference type="SUPFAM" id="SSF55785">
    <property type="entry name" value="PYP-like sensor domain (PAS domain)"/>
    <property type="match status" value="1"/>
</dbReference>
<keyword evidence="5 9" id="KW-0418">Kinase</keyword>
<dbReference type="InterPro" id="IPR000014">
    <property type="entry name" value="PAS"/>
</dbReference>
<evidence type="ECO:0000256" key="3">
    <source>
        <dbReference type="ARBA" id="ARBA00022553"/>
    </source>
</evidence>
<dbReference type="InterPro" id="IPR050736">
    <property type="entry name" value="Sensor_HK_Regulatory"/>
</dbReference>